<reference evidence="1" key="1">
    <citation type="submission" date="2021-06" db="EMBL/GenBank/DDBJ databases">
        <authorList>
            <person name="Kallberg Y."/>
            <person name="Tangrot J."/>
            <person name="Rosling A."/>
        </authorList>
    </citation>
    <scope>NUCLEOTIDE SEQUENCE</scope>
    <source>
        <strain evidence="1">UK204</strain>
    </source>
</reference>
<organism evidence="1 2">
    <name type="scientific">Funneliformis caledonium</name>
    <dbReference type="NCBI Taxonomy" id="1117310"/>
    <lineage>
        <taxon>Eukaryota</taxon>
        <taxon>Fungi</taxon>
        <taxon>Fungi incertae sedis</taxon>
        <taxon>Mucoromycota</taxon>
        <taxon>Glomeromycotina</taxon>
        <taxon>Glomeromycetes</taxon>
        <taxon>Glomerales</taxon>
        <taxon>Glomeraceae</taxon>
        <taxon>Funneliformis</taxon>
    </lineage>
</organism>
<evidence type="ECO:0000313" key="1">
    <source>
        <dbReference type="EMBL" id="CAG8528840.1"/>
    </source>
</evidence>
<accession>A0A9N9FEX3</accession>
<dbReference type="AlphaFoldDB" id="A0A9N9FEX3"/>
<name>A0A9N9FEX3_9GLOM</name>
<protein>
    <submittedName>
        <fullName evidence="1">9834_t:CDS:1</fullName>
    </submittedName>
</protein>
<keyword evidence="2" id="KW-1185">Reference proteome</keyword>
<gene>
    <name evidence="1" type="ORF">FCALED_LOCUS5075</name>
</gene>
<comment type="caution">
    <text evidence="1">The sequence shown here is derived from an EMBL/GenBank/DDBJ whole genome shotgun (WGS) entry which is preliminary data.</text>
</comment>
<dbReference type="EMBL" id="CAJVPQ010001044">
    <property type="protein sequence ID" value="CAG8528840.1"/>
    <property type="molecule type" value="Genomic_DNA"/>
</dbReference>
<proteinExistence type="predicted"/>
<sequence>MPDILSDESSDTDSIEFEISYESSDIDSVELKVDLAFESSDTDSKSIINSDLILLVIITSSIIPEILVRPDEDSSSWRGKALHLC</sequence>
<evidence type="ECO:0000313" key="2">
    <source>
        <dbReference type="Proteomes" id="UP000789570"/>
    </source>
</evidence>
<dbReference type="Proteomes" id="UP000789570">
    <property type="component" value="Unassembled WGS sequence"/>
</dbReference>